<evidence type="ECO:0000256" key="5">
    <source>
        <dbReference type="ARBA" id="ARBA00022741"/>
    </source>
</evidence>
<evidence type="ECO:0000259" key="14">
    <source>
        <dbReference type="Pfam" id="PF08544"/>
    </source>
</evidence>
<comment type="similarity">
    <text evidence="1 11">Belongs to the GHMP kinase family. GalK subfamily.</text>
</comment>
<dbReference type="Pfam" id="PF08544">
    <property type="entry name" value="GHMP_kinases_C"/>
    <property type="match status" value="1"/>
</dbReference>
<protein>
    <recommendedName>
        <fullName evidence="11 12">Galactokinase</fullName>
        <ecNumber evidence="11 12">2.7.1.6</ecNumber>
    </recommendedName>
    <alternativeName>
        <fullName evidence="11">Galactose kinase</fullName>
    </alternativeName>
</protein>
<evidence type="ECO:0000313" key="16">
    <source>
        <dbReference type="EMBL" id="RJP14526.1"/>
    </source>
</evidence>
<keyword evidence="8 11" id="KW-0460">Magnesium</keyword>
<keyword evidence="3 11" id="KW-0808">Transferase</keyword>
<dbReference type="UniPathway" id="UPA00214"/>
<dbReference type="InterPro" id="IPR036554">
    <property type="entry name" value="GHMP_kinase_C_sf"/>
</dbReference>
<dbReference type="PANTHER" id="PTHR10457:SF7">
    <property type="entry name" value="GALACTOKINASE-RELATED"/>
    <property type="match status" value="1"/>
</dbReference>
<dbReference type="GO" id="GO:0005524">
    <property type="term" value="F:ATP binding"/>
    <property type="evidence" value="ECO:0007669"/>
    <property type="project" value="UniProtKB-UniRule"/>
</dbReference>
<evidence type="ECO:0000256" key="9">
    <source>
        <dbReference type="ARBA" id="ARBA00023144"/>
    </source>
</evidence>
<evidence type="ECO:0000256" key="2">
    <source>
        <dbReference type="ARBA" id="ARBA00022490"/>
    </source>
</evidence>
<dbReference type="PRINTS" id="PR00473">
    <property type="entry name" value="GALCTOKINASE"/>
</dbReference>
<dbReference type="NCBIfam" id="TIGR00131">
    <property type="entry name" value="gal_kin"/>
    <property type="match status" value="1"/>
</dbReference>
<dbReference type="InterPro" id="IPR013750">
    <property type="entry name" value="GHMP_kinase_C_dom"/>
</dbReference>
<dbReference type="FunFam" id="3.30.230.10:FF:000017">
    <property type="entry name" value="Galactokinase"/>
    <property type="match status" value="1"/>
</dbReference>
<evidence type="ECO:0000313" key="17">
    <source>
        <dbReference type="Proteomes" id="UP000265882"/>
    </source>
</evidence>
<evidence type="ECO:0000256" key="12">
    <source>
        <dbReference type="NCBIfam" id="TIGR00131"/>
    </source>
</evidence>
<dbReference type="Gene3D" id="3.30.70.890">
    <property type="entry name" value="GHMP kinase, C-terminal domain"/>
    <property type="match status" value="1"/>
</dbReference>
<feature type="binding site" evidence="11">
    <location>
        <position position="69"/>
    </location>
    <ligand>
        <name>ATP</name>
        <dbReference type="ChEBI" id="CHEBI:30616"/>
    </ligand>
</feature>
<dbReference type="PRINTS" id="PR00959">
    <property type="entry name" value="MEVGALKINASE"/>
</dbReference>
<dbReference type="EC" id="2.7.1.6" evidence="11 12"/>
<dbReference type="InterPro" id="IPR000705">
    <property type="entry name" value="Galactokinase"/>
</dbReference>
<evidence type="ECO:0000256" key="4">
    <source>
        <dbReference type="ARBA" id="ARBA00022723"/>
    </source>
</evidence>
<feature type="active site" description="Proton acceptor" evidence="11">
    <location>
        <position position="171"/>
    </location>
</feature>
<accession>A0A3A4N877</accession>
<sequence length="388" mass="43575">MEKIERFLFTQFAERFGHRPQAQVWAPGRINLIGEHTDYNDGFVLPIAIGKRIYAAASIEKGKTMTLCSANIRGEVTFNLSEIEPGGDWGDYPKGVVAELLKREYPLQGLNAFFLSDLPIGAGVSSSAAMEVVTCYLMQRLFGFSLPPEEAAYLCQRAEHSFSGTRCGIMDQFASIMGVKDNALFLDCRTLDYRRIPCQLDDYVLVACDSRVERELAASEYNRRRAECEEGVRVLAENYEGIRALRDANLSQLEAVSALLNEQVSRRCRHVITENERVLKAIQSMEARDWSRLGILMNESHESLRFDYEVSCNQLDFLVETSREIEGVLGARLTGAGFGGSTINLVHMSAVEEFQASVSEEYLKRFEIVPRIFACIASDGAEQDRLRS</sequence>
<name>A0A3A4N877_ABYX5</name>
<feature type="binding site" evidence="11">
    <location>
        <begin position="35"/>
        <end position="38"/>
    </location>
    <ligand>
        <name>substrate</name>
    </ligand>
</feature>
<dbReference type="InterPro" id="IPR022963">
    <property type="entry name" value="Galactokinase_bac"/>
</dbReference>
<dbReference type="GO" id="GO:0006012">
    <property type="term" value="P:galactose metabolic process"/>
    <property type="evidence" value="ECO:0007669"/>
    <property type="project" value="UniProtKB-UniRule"/>
</dbReference>
<reference evidence="16 17" key="1">
    <citation type="journal article" date="2017" name="ISME J.">
        <title>Energy and carbon metabolisms in a deep terrestrial subsurface fluid microbial community.</title>
        <authorList>
            <person name="Momper L."/>
            <person name="Jungbluth S.P."/>
            <person name="Lee M.D."/>
            <person name="Amend J.P."/>
        </authorList>
    </citation>
    <scope>NUCLEOTIDE SEQUENCE [LARGE SCALE GENOMIC DNA]</scope>
    <source>
        <strain evidence="16">SURF_5</strain>
    </source>
</reference>
<dbReference type="InterPro" id="IPR006206">
    <property type="entry name" value="Mevalonate/galactokinase"/>
</dbReference>
<dbReference type="SUPFAM" id="SSF54211">
    <property type="entry name" value="Ribosomal protein S5 domain 2-like"/>
    <property type="match status" value="1"/>
</dbReference>
<keyword evidence="7 11" id="KW-0067">ATP-binding</keyword>
<dbReference type="PIRSF" id="PIRSF000530">
    <property type="entry name" value="Galactokinase"/>
    <property type="match status" value="1"/>
</dbReference>
<keyword evidence="6 11" id="KW-0418">Kinase</keyword>
<feature type="binding site" evidence="11">
    <location>
        <position position="127"/>
    </location>
    <ligand>
        <name>Mg(2+)</name>
        <dbReference type="ChEBI" id="CHEBI:18420"/>
    </ligand>
</feature>
<feature type="domain" description="Galactokinase N-terminal" evidence="15">
    <location>
        <begin position="11"/>
        <end position="58"/>
    </location>
</feature>
<dbReference type="Pfam" id="PF00288">
    <property type="entry name" value="GHMP_kinases_N"/>
    <property type="match status" value="1"/>
</dbReference>
<feature type="binding site" evidence="11">
    <location>
        <position position="221"/>
    </location>
    <ligand>
        <name>substrate</name>
    </ligand>
</feature>
<feature type="binding site" evidence="11">
    <location>
        <position position="159"/>
    </location>
    <ligand>
        <name>Mg(2+)</name>
        <dbReference type="ChEBI" id="CHEBI:18420"/>
    </ligand>
</feature>
<feature type="site" description="Transition state stabilizer" evidence="11">
    <location>
        <position position="29"/>
    </location>
</feature>
<dbReference type="Gene3D" id="3.30.230.10">
    <property type="match status" value="1"/>
</dbReference>
<dbReference type="FunFam" id="3.30.70.890:FF:000001">
    <property type="entry name" value="Galactokinase"/>
    <property type="match status" value="1"/>
</dbReference>
<feature type="domain" description="GHMP kinase N-terminal" evidence="13">
    <location>
        <begin position="94"/>
        <end position="178"/>
    </location>
</feature>
<proteinExistence type="inferred from homology"/>
<gene>
    <name evidence="11 16" type="primary">galK</name>
    <name evidence="16" type="ORF">C4520_21210</name>
</gene>
<organism evidence="16 17">
    <name type="scientific">Abyssobacteria bacterium (strain SURF_5)</name>
    <dbReference type="NCBI Taxonomy" id="2093360"/>
    <lineage>
        <taxon>Bacteria</taxon>
        <taxon>Pseudomonadati</taxon>
        <taxon>Candidatus Hydrogenedentota</taxon>
        <taxon>Candidatus Abyssobacteria</taxon>
    </lineage>
</organism>
<dbReference type="Pfam" id="PF10509">
    <property type="entry name" value="GalKase_gal_bdg"/>
    <property type="match status" value="1"/>
</dbReference>
<keyword evidence="2 11" id="KW-0963">Cytoplasm</keyword>
<evidence type="ECO:0000256" key="3">
    <source>
        <dbReference type="ARBA" id="ARBA00022679"/>
    </source>
</evidence>
<evidence type="ECO:0000259" key="15">
    <source>
        <dbReference type="Pfam" id="PF10509"/>
    </source>
</evidence>
<dbReference type="PROSITE" id="PS00106">
    <property type="entry name" value="GALACTOKINASE"/>
    <property type="match status" value="1"/>
</dbReference>
<evidence type="ECO:0000256" key="11">
    <source>
        <dbReference type="HAMAP-Rule" id="MF_00246"/>
    </source>
</evidence>
<dbReference type="GO" id="GO:0005829">
    <property type="term" value="C:cytosol"/>
    <property type="evidence" value="ECO:0007669"/>
    <property type="project" value="TreeGrafter"/>
</dbReference>
<dbReference type="InterPro" id="IPR020568">
    <property type="entry name" value="Ribosomal_Su5_D2-typ_SF"/>
</dbReference>
<dbReference type="PANTHER" id="PTHR10457">
    <property type="entry name" value="MEVALONATE KINASE/GALACTOKINASE"/>
    <property type="match status" value="1"/>
</dbReference>
<dbReference type="InterPro" id="IPR019741">
    <property type="entry name" value="Galactokinase_CS"/>
</dbReference>
<comment type="function">
    <text evidence="11">Catalyzes the transfer of the gamma-phosphate of ATP to D-galactose to form alpha-D-galactose-1-phosphate (Gal-1-P).</text>
</comment>
<dbReference type="InterPro" id="IPR006204">
    <property type="entry name" value="GHMP_kinase_N_dom"/>
</dbReference>
<comment type="catalytic activity">
    <reaction evidence="11">
        <text>alpha-D-galactose + ATP = alpha-D-galactose 1-phosphate + ADP + H(+)</text>
        <dbReference type="Rhea" id="RHEA:13553"/>
        <dbReference type="ChEBI" id="CHEBI:15378"/>
        <dbReference type="ChEBI" id="CHEBI:28061"/>
        <dbReference type="ChEBI" id="CHEBI:30616"/>
        <dbReference type="ChEBI" id="CHEBI:58336"/>
        <dbReference type="ChEBI" id="CHEBI:456216"/>
        <dbReference type="EC" id="2.7.1.6"/>
    </reaction>
</comment>
<comment type="caution">
    <text evidence="16">The sequence shown here is derived from an EMBL/GenBank/DDBJ whole genome shotgun (WGS) entry which is preliminary data.</text>
</comment>
<keyword evidence="5 11" id="KW-0547">Nucleotide-binding</keyword>
<evidence type="ECO:0000256" key="1">
    <source>
        <dbReference type="ARBA" id="ARBA00006566"/>
    </source>
</evidence>
<dbReference type="Proteomes" id="UP000265882">
    <property type="component" value="Unassembled WGS sequence"/>
</dbReference>
<dbReference type="GO" id="GO:0000287">
    <property type="term" value="F:magnesium ion binding"/>
    <property type="evidence" value="ECO:0007669"/>
    <property type="project" value="UniProtKB-UniRule"/>
</dbReference>
<dbReference type="InterPro" id="IPR014721">
    <property type="entry name" value="Ribsml_uS5_D2-typ_fold_subgr"/>
</dbReference>
<dbReference type="InterPro" id="IPR019539">
    <property type="entry name" value="GalKase_N"/>
</dbReference>
<feature type="domain" description="GHMP kinase C-terminal" evidence="14">
    <location>
        <begin position="282"/>
        <end position="362"/>
    </location>
</feature>
<evidence type="ECO:0000256" key="6">
    <source>
        <dbReference type="ARBA" id="ARBA00022777"/>
    </source>
</evidence>
<dbReference type="EMBL" id="QZKU01000143">
    <property type="protein sequence ID" value="RJP14526.1"/>
    <property type="molecule type" value="Genomic_DNA"/>
</dbReference>
<dbReference type="SUPFAM" id="SSF55060">
    <property type="entry name" value="GHMP Kinase, C-terminal domain"/>
    <property type="match status" value="1"/>
</dbReference>
<dbReference type="GO" id="GO:0004335">
    <property type="term" value="F:galactokinase activity"/>
    <property type="evidence" value="ECO:0007669"/>
    <property type="project" value="UniProtKB-UniRule"/>
</dbReference>
<keyword evidence="9 11" id="KW-0299">Galactose metabolism</keyword>
<dbReference type="AlphaFoldDB" id="A0A3A4N877"/>
<comment type="subcellular location">
    <subcellularLocation>
        <location evidence="11">Cytoplasm</location>
    </subcellularLocation>
</comment>
<dbReference type="HAMAP" id="MF_00246">
    <property type="entry name" value="Galactokinase"/>
    <property type="match status" value="1"/>
</dbReference>
<evidence type="ECO:0000256" key="8">
    <source>
        <dbReference type="ARBA" id="ARBA00022842"/>
    </source>
</evidence>
<keyword evidence="10 11" id="KW-0119">Carbohydrate metabolism</keyword>
<evidence type="ECO:0000256" key="10">
    <source>
        <dbReference type="ARBA" id="ARBA00023277"/>
    </source>
</evidence>
<keyword evidence="4 11" id="KW-0479">Metal-binding</keyword>
<evidence type="ECO:0000256" key="7">
    <source>
        <dbReference type="ARBA" id="ARBA00022840"/>
    </source>
</evidence>
<evidence type="ECO:0000259" key="13">
    <source>
        <dbReference type="Pfam" id="PF00288"/>
    </source>
</evidence>
<feature type="binding site" evidence="11">
    <location>
        <begin position="121"/>
        <end position="127"/>
    </location>
    <ligand>
        <name>ATP</name>
        <dbReference type="ChEBI" id="CHEBI:30616"/>
    </ligand>
</feature>
<comment type="pathway">
    <text evidence="11">Carbohydrate metabolism; galactose metabolism.</text>
</comment>